<dbReference type="PANTHER" id="PTHR35526:SF3">
    <property type="entry name" value="ANTI-SIGMA-F FACTOR RSBW"/>
    <property type="match status" value="1"/>
</dbReference>
<name>A0A561WBD5_ACTTI</name>
<dbReference type="PROSITE" id="PS50801">
    <property type="entry name" value="STAS"/>
    <property type="match status" value="1"/>
</dbReference>
<accession>A0A561WBD5</accession>
<dbReference type="Gene3D" id="3.30.565.10">
    <property type="entry name" value="Histidine kinase-like ATPase, C-terminal domain"/>
    <property type="match status" value="1"/>
</dbReference>
<dbReference type="Pfam" id="PF01740">
    <property type="entry name" value="STAS"/>
    <property type="match status" value="1"/>
</dbReference>
<gene>
    <name evidence="2" type="ORF">FHX34_103701</name>
</gene>
<protein>
    <recommendedName>
        <fullName evidence="1">STAS domain-containing protein</fullName>
    </recommendedName>
</protein>
<keyword evidence="3" id="KW-1185">Reference proteome</keyword>
<feature type="domain" description="STAS" evidence="1">
    <location>
        <begin position="51"/>
        <end position="128"/>
    </location>
</feature>
<organism evidence="2 3">
    <name type="scientific">Actinoplanes teichomyceticus</name>
    <dbReference type="NCBI Taxonomy" id="1867"/>
    <lineage>
        <taxon>Bacteria</taxon>
        <taxon>Bacillati</taxon>
        <taxon>Actinomycetota</taxon>
        <taxon>Actinomycetes</taxon>
        <taxon>Micromonosporales</taxon>
        <taxon>Micromonosporaceae</taxon>
        <taxon>Actinoplanes</taxon>
    </lineage>
</organism>
<dbReference type="Proteomes" id="UP000320239">
    <property type="component" value="Unassembled WGS sequence"/>
</dbReference>
<dbReference type="EMBL" id="VIWY01000003">
    <property type="protein sequence ID" value="TWG21171.1"/>
    <property type="molecule type" value="Genomic_DNA"/>
</dbReference>
<proteinExistence type="predicted"/>
<sequence>MHAGTDIRAGAGPAEFCGCAELGRLATPASTRKNGHVSAIRCDVDPVGTRLLVRVRGELSLASAPRVRAVLLKSLVDQPDAIVVDLTGAVIAEPAAAAVFAAVSRHASLWPGTPLLLAAPDPELARVLATTYSRLAVHSSVAAALAAEPRRRMPSVSDRLLPVSGAAQRARDLATEACLRWELPHLTGPASLIANELVANAVVHAQTMVDLRMTLGPRYLTVAVRDGSAAEPVLPCRVSADPAVPRGLMLVDAMAVRWGSLPAHDGKIVWATLPRRTGAG</sequence>
<dbReference type="CDD" id="cd16936">
    <property type="entry name" value="HATPase_RsbW-like"/>
    <property type="match status" value="1"/>
</dbReference>
<reference evidence="2 3" key="1">
    <citation type="submission" date="2019-06" db="EMBL/GenBank/DDBJ databases">
        <title>Sequencing the genomes of 1000 actinobacteria strains.</title>
        <authorList>
            <person name="Klenk H.-P."/>
        </authorList>
    </citation>
    <scope>NUCLEOTIDE SEQUENCE [LARGE SCALE GENOMIC DNA]</scope>
    <source>
        <strain evidence="2 3">DSM 43866</strain>
    </source>
</reference>
<evidence type="ECO:0000259" key="1">
    <source>
        <dbReference type="PROSITE" id="PS50801"/>
    </source>
</evidence>
<comment type="caution">
    <text evidence="2">The sequence shown here is derived from an EMBL/GenBank/DDBJ whole genome shotgun (WGS) entry which is preliminary data.</text>
</comment>
<dbReference type="InterPro" id="IPR036890">
    <property type="entry name" value="HATPase_C_sf"/>
</dbReference>
<dbReference type="SUPFAM" id="SSF52091">
    <property type="entry name" value="SpoIIaa-like"/>
    <property type="match status" value="1"/>
</dbReference>
<dbReference type="PANTHER" id="PTHR35526">
    <property type="entry name" value="ANTI-SIGMA-F FACTOR RSBW-RELATED"/>
    <property type="match status" value="1"/>
</dbReference>
<evidence type="ECO:0000313" key="3">
    <source>
        <dbReference type="Proteomes" id="UP000320239"/>
    </source>
</evidence>
<dbReference type="InterPro" id="IPR050267">
    <property type="entry name" value="Anti-sigma-factor_SerPK"/>
</dbReference>
<evidence type="ECO:0000313" key="2">
    <source>
        <dbReference type="EMBL" id="TWG21171.1"/>
    </source>
</evidence>
<dbReference type="InterPro" id="IPR036513">
    <property type="entry name" value="STAS_dom_sf"/>
</dbReference>
<dbReference type="InterPro" id="IPR002645">
    <property type="entry name" value="STAS_dom"/>
</dbReference>
<dbReference type="AlphaFoldDB" id="A0A561WBD5"/>
<dbReference type="Gene3D" id="3.30.750.24">
    <property type="entry name" value="STAS domain"/>
    <property type="match status" value="1"/>
</dbReference>